<accession>A0A0G0Y8Q7</accession>
<evidence type="ECO:0000256" key="6">
    <source>
        <dbReference type="ARBA" id="ARBA00022917"/>
    </source>
</evidence>
<organism evidence="12 13">
    <name type="scientific">Candidatus Amesbacteria bacterium GW2011_GWA2_42_12</name>
    <dbReference type="NCBI Taxonomy" id="1618356"/>
    <lineage>
        <taxon>Bacteria</taxon>
        <taxon>Candidatus Amesiibacteriota</taxon>
    </lineage>
</organism>
<dbReference type="InterPro" id="IPR001059">
    <property type="entry name" value="Transl_elong_P/YeiP_cen"/>
</dbReference>
<comment type="similarity">
    <text evidence="3 7 9">Belongs to the elongation factor P family.</text>
</comment>
<evidence type="ECO:0000259" key="11">
    <source>
        <dbReference type="SMART" id="SM01185"/>
    </source>
</evidence>
<keyword evidence="4 7" id="KW-0963">Cytoplasm</keyword>
<dbReference type="InterPro" id="IPR015365">
    <property type="entry name" value="Elong-fact-P_C"/>
</dbReference>
<comment type="caution">
    <text evidence="12">The sequence shown here is derived from an EMBL/GenBank/DDBJ whole genome shotgun (WGS) entry which is preliminary data.</text>
</comment>
<dbReference type="SMART" id="SM00841">
    <property type="entry name" value="Elong-fact-P_C"/>
    <property type="match status" value="1"/>
</dbReference>
<dbReference type="EMBL" id="LCCN01000002">
    <property type="protein sequence ID" value="KKS33095.1"/>
    <property type="molecule type" value="Genomic_DNA"/>
</dbReference>
<dbReference type="FunFam" id="2.40.50.140:FF:000009">
    <property type="entry name" value="Elongation factor P"/>
    <property type="match status" value="1"/>
</dbReference>
<comment type="subcellular location">
    <subcellularLocation>
        <location evidence="1 7">Cytoplasm</location>
    </subcellularLocation>
</comment>
<dbReference type="Pfam" id="PF01132">
    <property type="entry name" value="EFP"/>
    <property type="match status" value="1"/>
</dbReference>
<dbReference type="CDD" id="cd05794">
    <property type="entry name" value="S1_EF-P_repeat_2"/>
    <property type="match status" value="1"/>
</dbReference>
<dbReference type="NCBIfam" id="NF001810">
    <property type="entry name" value="PRK00529.1"/>
    <property type="match status" value="1"/>
</dbReference>
<dbReference type="PATRIC" id="fig|1618356.3.peg.159"/>
<name>A0A0G0Y8Q7_9BACT</name>
<dbReference type="Gene3D" id="2.40.50.140">
    <property type="entry name" value="Nucleic acid-binding proteins"/>
    <property type="match status" value="2"/>
</dbReference>
<dbReference type="GO" id="GO:0003746">
    <property type="term" value="F:translation elongation factor activity"/>
    <property type="evidence" value="ECO:0007669"/>
    <property type="project" value="UniProtKB-UniRule"/>
</dbReference>
<dbReference type="GO" id="GO:0043043">
    <property type="term" value="P:peptide biosynthetic process"/>
    <property type="evidence" value="ECO:0007669"/>
    <property type="project" value="InterPro"/>
</dbReference>
<evidence type="ECO:0000313" key="13">
    <source>
        <dbReference type="Proteomes" id="UP000034160"/>
    </source>
</evidence>
<protein>
    <recommendedName>
        <fullName evidence="7 8">Elongation factor P</fullName>
        <shortName evidence="7">EF-P</shortName>
    </recommendedName>
</protein>
<dbReference type="InterPro" id="IPR013185">
    <property type="entry name" value="Transl_elong_KOW-like"/>
</dbReference>
<dbReference type="PANTHER" id="PTHR30053:SF14">
    <property type="entry name" value="TRANSLATION ELONGATION FACTOR KOW-LIKE DOMAIN-CONTAINING PROTEIN"/>
    <property type="match status" value="1"/>
</dbReference>
<comment type="pathway">
    <text evidence="2 7">Protein biosynthesis; polypeptide chain elongation.</text>
</comment>
<evidence type="ECO:0000256" key="1">
    <source>
        <dbReference type="ARBA" id="ARBA00004496"/>
    </source>
</evidence>
<dbReference type="InterPro" id="IPR011768">
    <property type="entry name" value="Transl_elongation_fac_P"/>
</dbReference>
<dbReference type="Proteomes" id="UP000034160">
    <property type="component" value="Unassembled WGS sequence"/>
</dbReference>
<proteinExistence type="inferred from homology"/>
<dbReference type="GO" id="GO:0005829">
    <property type="term" value="C:cytosol"/>
    <property type="evidence" value="ECO:0007669"/>
    <property type="project" value="UniProtKB-ARBA"/>
</dbReference>
<keyword evidence="6 7" id="KW-0648">Protein biosynthesis</keyword>
<dbReference type="InterPro" id="IPR008991">
    <property type="entry name" value="Translation_prot_SH3-like_sf"/>
</dbReference>
<reference evidence="12 13" key="1">
    <citation type="journal article" date="2015" name="Nature">
        <title>rRNA introns, odd ribosomes, and small enigmatic genomes across a large radiation of phyla.</title>
        <authorList>
            <person name="Brown C.T."/>
            <person name="Hug L.A."/>
            <person name="Thomas B.C."/>
            <person name="Sharon I."/>
            <person name="Castelle C.J."/>
            <person name="Singh A."/>
            <person name="Wilkins M.J."/>
            <person name="Williams K.H."/>
            <person name="Banfield J.F."/>
        </authorList>
    </citation>
    <scope>NUCLEOTIDE SEQUENCE [LARGE SCALE GENOMIC DNA]</scope>
</reference>
<dbReference type="SMART" id="SM01185">
    <property type="entry name" value="EFP"/>
    <property type="match status" value="1"/>
</dbReference>
<evidence type="ECO:0000256" key="9">
    <source>
        <dbReference type="RuleBase" id="RU004389"/>
    </source>
</evidence>
<evidence type="ECO:0000256" key="4">
    <source>
        <dbReference type="ARBA" id="ARBA00022490"/>
    </source>
</evidence>
<dbReference type="InterPro" id="IPR014722">
    <property type="entry name" value="Rib_uL2_dom2"/>
</dbReference>
<evidence type="ECO:0000256" key="8">
    <source>
        <dbReference type="NCBIfam" id="TIGR00038"/>
    </source>
</evidence>
<evidence type="ECO:0000256" key="5">
    <source>
        <dbReference type="ARBA" id="ARBA00022768"/>
    </source>
</evidence>
<evidence type="ECO:0000256" key="2">
    <source>
        <dbReference type="ARBA" id="ARBA00004815"/>
    </source>
</evidence>
<feature type="domain" description="Translation elongation factor P/YeiP central" evidence="11">
    <location>
        <begin position="69"/>
        <end position="123"/>
    </location>
</feature>
<dbReference type="InterPro" id="IPR013852">
    <property type="entry name" value="Transl_elong_P/YeiP_CS"/>
</dbReference>
<dbReference type="PANTHER" id="PTHR30053">
    <property type="entry name" value="ELONGATION FACTOR P"/>
    <property type="match status" value="1"/>
</dbReference>
<dbReference type="FunFam" id="2.30.30.30:FF:000003">
    <property type="entry name" value="Elongation factor P"/>
    <property type="match status" value="1"/>
</dbReference>
<dbReference type="NCBIfam" id="TIGR00038">
    <property type="entry name" value="efp"/>
    <property type="match status" value="1"/>
</dbReference>
<dbReference type="Pfam" id="PF08207">
    <property type="entry name" value="EFP_N"/>
    <property type="match status" value="1"/>
</dbReference>
<evidence type="ECO:0000313" key="12">
    <source>
        <dbReference type="EMBL" id="KKS33095.1"/>
    </source>
</evidence>
<sequence length="188" mass="21308">MAMMVVQDIRNGTAFLLDGQPYMGLKYEHVKMGRGSATIRIKMQNLLTGATTEKSFINSARVEEINTARRPMQYLFGDKTAYTFMDPKDYEQVEVPLAIVGEQGAYLKEGVLVNILMWDDRPLWIELPPKMDFKVVETDPGIKGNSAANMYKSAKLDNGMTVRVPLFIEEGEQIVVDTRDGNYVERMK</sequence>
<dbReference type="SUPFAM" id="SSF50249">
    <property type="entry name" value="Nucleic acid-binding proteins"/>
    <property type="match status" value="2"/>
</dbReference>
<dbReference type="Gene3D" id="2.30.30.30">
    <property type="match status" value="1"/>
</dbReference>
<dbReference type="FunFam" id="2.40.50.140:FF:000004">
    <property type="entry name" value="Elongation factor P"/>
    <property type="match status" value="1"/>
</dbReference>
<keyword evidence="5 7" id="KW-0251">Elongation factor</keyword>
<dbReference type="AlphaFoldDB" id="A0A0G0Y8Q7"/>
<evidence type="ECO:0000256" key="3">
    <source>
        <dbReference type="ARBA" id="ARBA00009479"/>
    </source>
</evidence>
<dbReference type="HAMAP" id="MF_00141">
    <property type="entry name" value="EF_P"/>
    <property type="match status" value="1"/>
</dbReference>
<dbReference type="Pfam" id="PF09285">
    <property type="entry name" value="Elong-fact-P_C"/>
    <property type="match status" value="1"/>
</dbReference>
<comment type="function">
    <text evidence="7">Involved in peptide bond synthesis. Stimulates efficient translation and peptide-bond synthesis on native or reconstituted 70S ribosomes in vitro. Probably functions indirectly by altering the affinity of the ribosome for aminoacyl-tRNA, thus increasing their reactivity as acceptors for peptidyl transferase.</text>
</comment>
<feature type="domain" description="Elongation factor P C-terminal" evidence="10">
    <location>
        <begin position="131"/>
        <end position="186"/>
    </location>
</feature>
<dbReference type="STRING" id="1618356.UU93_C0002G0023"/>
<evidence type="ECO:0000259" key="10">
    <source>
        <dbReference type="SMART" id="SM00841"/>
    </source>
</evidence>
<gene>
    <name evidence="7" type="primary">efp</name>
    <name evidence="12" type="ORF">UU93_C0002G0023</name>
</gene>
<dbReference type="InterPro" id="IPR012340">
    <property type="entry name" value="NA-bd_OB-fold"/>
</dbReference>
<evidence type="ECO:0000256" key="7">
    <source>
        <dbReference type="HAMAP-Rule" id="MF_00141"/>
    </source>
</evidence>
<dbReference type="PROSITE" id="PS01275">
    <property type="entry name" value="EFP"/>
    <property type="match status" value="1"/>
</dbReference>
<dbReference type="UniPathway" id="UPA00345"/>
<dbReference type="InterPro" id="IPR020599">
    <property type="entry name" value="Transl_elong_fac_P/YeiP"/>
</dbReference>
<dbReference type="CDD" id="cd04470">
    <property type="entry name" value="S1_EF-P_repeat_1"/>
    <property type="match status" value="1"/>
</dbReference>
<dbReference type="SUPFAM" id="SSF50104">
    <property type="entry name" value="Translation proteins SH3-like domain"/>
    <property type="match status" value="1"/>
</dbReference>
<dbReference type="PIRSF" id="PIRSF005901">
    <property type="entry name" value="EF-P"/>
    <property type="match status" value="1"/>
</dbReference>